<evidence type="ECO:0000313" key="7">
    <source>
        <dbReference type="EMBL" id="TCU89073.1"/>
    </source>
</evidence>
<dbReference type="GO" id="GO:0016020">
    <property type="term" value="C:membrane"/>
    <property type="evidence" value="ECO:0007669"/>
    <property type="project" value="UniProtKB-SubCell"/>
</dbReference>
<feature type="transmembrane region" description="Helical" evidence="5">
    <location>
        <begin position="40"/>
        <end position="57"/>
    </location>
</feature>
<comment type="caution">
    <text evidence="7">The sequence shown here is derived from an EMBL/GenBank/DDBJ whole genome shotgun (WGS) entry which is preliminary data.</text>
</comment>
<comment type="subcellular location">
    <subcellularLocation>
        <location evidence="1">Membrane</location>
        <topology evidence="1">Multi-pass membrane protein</topology>
    </subcellularLocation>
</comment>
<feature type="transmembrane region" description="Helical" evidence="5">
    <location>
        <begin position="120"/>
        <end position="144"/>
    </location>
</feature>
<dbReference type="AlphaFoldDB" id="A0A4R3UI12"/>
<dbReference type="OrthoDB" id="5735959at2"/>
<proteinExistence type="predicted"/>
<accession>A0A4R3UI12</accession>
<evidence type="ECO:0000256" key="1">
    <source>
        <dbReference type="ARBA" id="ARBA00004141"/>
    </source>
</evidence>
<keyword evidence="4 5" id="KW-0472">Membrane</keyword>
<name>A0A4R3UI12_ROSSA</name>
<keyword evidence="8" id="KW-1185">Reference proteome</keyword>
<feature type="transmembrane region" description="Helical" evidence="5">
    <location>
        <begin position="378"/>
        <end position="400"/>
    </location>
</feature>
<evidence type="ECO:0000256" key="4">
    <source>
        <dbReference type="ARBA" id="ARBA00023136"/>
    </source>
</evidence>
<dbReference type="GO" id="GO:0016874">
    <property type="term" value="F:ligase activity"/>
    <property type="evidence" value="ECO:0007669"/>
    <property type="project" value="UniProtKB-KW"/>
</dbReference>
<evidence type="ECO:0000256" key="5">
    <source>
        <dbReference type="SAM" id="Phobius"/>
    </source>
</evidence>
<protein>
    <submittedName>
        <fullName evidence="7">O-antigen ligase</fullName>
    </submittedName>
</protein>
<dbReference type="PANTHER" id="PTHR37422:SF13">
    <property type="entry name" value="LIPOPOLYSACCHARIDE BIOSYNTHESIS PROTEIN PA4999-RELATED"/>
    <property type="match status" value="1"/>
</dbReference>
<feature type="domain" description="O-antigen ligase-related" evidence="6">
    <location>
        <begin position="196"/>
        <end position="334"/>
    </location>
</feature>
<sequence length="468" mass="50866">MTSLCQRLSSRLLIGGIALYIVAMPFYSSLSGSAHNDARLAQIPLFLLGTVVLFIGQKNLPNWTSFQQLTTTILVILAGISCSLAKNHGAALRECTLWISLATLSAAVFIACFQNKTIKFIMQAITLAWLVYSAFFFLAWVANLLAHGETHFWLAVPGFDNPRFLNHAQTIAIPLLAAATIHTDKCRTELALSWIALCLCFAMLMALVARASTVSLILGTAAAVVVFGRAAFPLARRILLGGAIGFLIYLLIFQGIPHWFDLKTISSPHTPADLVSDHSRIYLWKIALYDVAKAPLIGVGPMHYSADFNGRGAHPHNIYLQLIAEFGVPFFVLLTTATVVLARRSLRHIRQTSHAPDTLTVATTAALVAALVDGTFSGNFVVPMAQIWICLAAGLFFASTNHPISTPGTTRGINLLAVVALLGILSLQLLFSVETIQEYIHKPITIDNRPALPGAEANSPRFWLDGWL</sequence>
<feature type="transmembrane region" description="Helical" evidence="5">
    <location>
        <begin position="164"/>
        <end position="183"/>
    </location>
</feature>
<feature type="transmembrane region" description="Helical" evidence="5">
    <location>
        <begin position="96"/>
        <end position="113"/>
    </location>
</feature>
<reference evidence="7 8" key="1">
    <citation type="submission" date="2019-03" db="EMBL/GenBank/DDBJ databases">
        <title>Genomic Encyclopedia of Type Strains, Phase IV (KMG-IV): sequencing the most valuable type-strain genomes for metagenomic binning, comparative biology and taxonomic classification.</title>
        <authorList>
            <person name="Goeker M."/>
        </authorList>
    </citation>
    <scope>NUCLEOTIDE SEQUENCE [LARGE SCALE GENOMIC DNA]</scope>
    <source>
        <strain evidence="7 8">DSM 654</strain>
    </source>
</reference>
<evidence type="ECO:0000259" key="6">
    <source>
        <dbReference type="Pfam" id="PF04932"/>
    </source>
</evidence>
<gene>
    <name evidence="7" type="ORF">EV671_103548</name>
</gene>
<evidence type="ECO:0000256" key="3">
    <source>
        <dbReference type="ARBA" id="ARBA00022989"/>
    </source>
</evidence>
<feature type="transmembrane region" description="Helical" evidence="5">
    <location>
        <begin position="12"/>
        <end position="28"/>
    </location>
</feature>
<keyword evidence="3 5" id="KW-1133">Transmembrane helix</keyword>
<evidence type="ECO:0000256" key="2">
    <source>
        <dbReference type="ARBA" id="ARBA00022692"/>
    </source>
</evidence>
<feature type="transmembrane region" description="Helical" evidence="5">
    <location>
        <begin position="190"/>
        <end position="208"/>
    </location>
</feature>
<dbReference type="InterPro" id="IPR051533">
    <property type="entry name" value="WaaL-like"/>
</dbReference>
<dbReference type="Proteomes" id="UP000295110">
    <property type="component" value="Unassembled WGS sequence"/>
</dbReference>
<feature type="transmembrane region" description="Helical" evidence="5">
    <location>
        <begin position="214"/>
        <end position="232"/>
    </location>
</feature>
<keyword evidence="7" id="KW-0436">Ligase</keyword>
<feature type="transmembrane region" description="Helical" evidence="5">
    <location>
        <begin position="412"/>
        <end position="431"/>
    </location>
</feature>
<dbReference type="PANTHER" id="PTHR37422">
    <property type="entry name" value="TEICHURONIC ACID BIOSYNTHESIS PROTEIN TUAE"/>
    <property type="match status" value="1"/>
</dbReference>
<dbReference type="EMBL" id="SMBU01000035">
    <property type="protein sequence ID" value="TCU89073.1"/>
    <property type="molecule type" value="Genomic_DNA"/>
</dbReference>
<feature type="transmembrane region" description="Helical" evidence="5">
    <location>
        <begin position="69"/>
        <end position="90"/>
    </location>
</feature>
<organism evidence="7 8">
    <name type="scientific">Roseateles saccharophilus</name>
    <name type="common">Pseudomonas saccharophila</name>
    <dbReference type="NCBI Taxonomy" id="304"/>
    <lineage>
        <taxon>Bacteria</taxon>
        <taxon>Pseudomonadati</taxon>
        <taxon>Pseudomonadota</taxon>
        <taxon>Betaproteobacteria</taxon>
        <taxon>Burkholderiales</taxon>
        <taxon>Sphaerotilaceae</taxon>
        <taxon>Roseateles</taxon>
    </lineage>
</organism>
<feature type="transmembrane region" description="Helical" evidence="5">
    <location>
        <begin position="318"/>
        <end position="342"/>
    </location>
</feature>
<feature type="transmembrane region" description="Helical" evidence="5">
    <location>
        <begin position="239"/>
        <end position="260"/>
    </location>
</feature>
<keyword evidence="2 5" id="KW-0812">Transmembrane</keyword>
<dbReference type="Pfam" id="PF04932">
    <property type="entry name" value="Wzy_C"/>
    <property type="match status" value="1"/>
</dbReference>
<evidence type="ECO:0000313" key="8">
    <source>
        <dbReference type="Proteomes" id="UP000295110"/>
    </source>
</evidence>
<dbReference type="InterPro" id="IPR007016">
    <property type="entry name" value="O-antigen_ligase-rel_domated"/>
</dbReference>